<feature type="domain" description="DUF2007" evidence="1">
    <location>
        <begin position="8"/>
        <end position="75"/>
    </location>
</feature>
<reference evidence="2 3" key="1">
    <citation type="submission" date="2019-02" db="EMBL/GenBank/DDBJ databases">
        <title>Deep-cultivation of Planctomycetes and their phenomic and genomic characterization uncovers novel biology.</title>
        <authorList>
            <person name="Wiegand S."/>
            <person name="Jogler M."/>
            <person name="Boedeker C."/>
            <person name="Pinto D."/>
            <person name="Vollmers J."/>
            <person name="Rivas-Marin E."/>
            <person name="Kohn T."/>
            <person name="Peeters S.H."/>
            <person name="Heuer A."/>
            <person name="Rast P."/>
            <person name="Oberbeckmann S."/>
            <person name="Bunk B."/>
            <person name="Jeske O."/>
            <person name="Meyerdierks A."/>
            <person name="Storesund J.E."/>
            <person name="Kallscheuer N."/>
            <person name="Luecker S."/>
            <person name="Lage O.M."/>
            <person name="Pohl T."/>
            <person name="Merkel B.J."/>
            <person name="Hornburger P."/>
            <person name="Mueller R.-W."/>
            <person name="Bruemmer F."/>
            <person name="Labrenz M."/>
            <person name="Spormann A.M."/>
            <person name="Op den Camp H."/>
            <person name="Overmann J."/>
            <person name="Amann R."/>
            <person name="Jetten M.S.M."/>
            <person name="Mascher T."/>
            <person name="Medema M.H."/>
            <person name="Devos D.P."/>
            <person name="Kaster A.-K."/>
            <person name="Ovreas L."/>
            <person name="Rohde M."/>
            <person name="Galperin M.Y."/>
            <person name="Jogler C."/>
        </authorList>
    </citation>
    <scope>NUCLEOTIDE SEQUENCE [LARGE SCALE GENOMIC DNA]</scope>
    <source>
        <strain evidence="2 3">Mal52</strain>
    </source>
</reference>
<accession>A0A517ZLM2</accession>
<evidence type="ECO:0000313" key="3">
    <source>
        <dbReference type="Proteomes" id="UP000319383"/>
    </source>
</evidence>
<keyword evidence="3" id="KW-1185">Reference proteome</keyword>
<dbReference type="Pfam" id="PF09413">
    <property type="entry name" value="DUF2007"/>
    <property type="match status" value="1"/>
</dbReference>
<dbReference type="EMBL" id="CP036276">
    <property type="protein sequence ID" value="QDU43366.1"/>
    <property type="molecule type" value="Genomic_DNA"/>
</dbReference>
<protein>
    <recommendedName>
        <fullName evidence="1">DUF2007 domain-containing protein</fullName>
    </recommendedName>
</protein>
<gene>
    <name evidence="2" type="ORF">Mal52_18390</name>
</gene>
<dbReference type="AlphaFoldDB" id="A0A517ZLM2"/>
<proteinExistence type="predicted"/>
<evidence type="ECO:0000313" key="2">
    <source>
        <dbReference type="EMBL" id="QDU43366.1"/>
    </source>
</evidence>
<evidence type="ECO:0000259" key="1">
    <source>
        <dbReference type="Pfam" id="PF09413"/>
    </source>
</evidence>
<name>A0A517ZLM2_9PLAN</name>
<dbReference type="KEGG" id="sdyn:Mal52_18390"/>
<dbReference type="InterPro" id="IPR018551">
    <property type="entry name" value="DUF2007"/>
</dbReference>
<dbReference type="Proteomes" id="UP000319383">
    <property type="component" value="Chromosome"/>
</dbReference>
<dbReference type="RefSeq" id="WP_145375479.1">
    <property type="nucleotide sequence ID" value="NZ_CP036276.1"/>
</dbReference>
<organism evidence="2 3">
    <name type="scientific">Symmachiella dynata</name>
    <dbReference type="NCBI Taxonomy" id="2527995"/>
    <lineage>
        <taxon>Bacteria</taxon>
        <taxon>Pseudomonadati</taxon>
        <taxon>Planctomycetota</taxon>
        <taxon>Planctomycetia</taxon>
        <taxon>Planctomycetales</taxon>
        <taxon>Planctomycetaceae</taxon>
        <taxon>Symmachiella</taxon>
    </lineage>
</organism>
<sequence length="146" mass="16055">MALKDPVAVYNAAKNTEAQNVCFALQQSGIEAHIIEDMSPGGMWAFGALPEIHKPQVFVEKADVERAVPIIEEFEQTQRKRRGEGSDDTAVSETVEAECEGCGRRMEFPAAKIGTVETCPHCGEYLDVGDDDDDFDWSDEEAAVDE</sequence>